<protein>
    <recommendedName>
        <fullName evidence="3">Virulence protein</fullName>
    </recommendedName>
</protein>
<dbReference type="eggNOG" id="COG3943">
    <property type="taxonomic scope" value="Bacteria"/>
</dbReference>
<dbReference type="PANTHER" id="PTHR35810">
    <property type="entry name" value="CYTOPLASMIC PROTEIN-RELATED"/>
    <property type="match status" value="1"/>
</dbReference>
<proteinExistence type="predicted"/>
<gene>
    <name evidence="1" type="ORF">HMPREF0446_00931</name>
</gene>
<evidence type="ECO:0000313" key="2">
    <source>
        <dbReference type="Proteomes" id="UP000002939"/>
    </source>
</evidence>
<dbReference type="STRING" id="626369.HMPREF0446_00931"/>
<dbReference type="Pfam" id="PF13310">
    <property type="entry name" value="Virulence_RhuM"/>
    <property type="match status" value="1"/>
</dbReference>
<accession>D0BLS8</accession>
<name>D0BLS8_9LACT</name>
<sequence>MILAIGYRVQSPRGIQFRKYASTVLKEYFIKGFTMDDERFKNLGEDNYFKGLLERIYDIRFSEKVFYRQLLDLFAMSVDYNKDSGEAKRFFTTVRNKLHFPIHQ</sequence>
<reference evidence="1" key="2">
    <citation type="submission" date="2011-10" db="EMBL/GenBank/DDBJ databases">
        <title>The Genome Sequence of Granulicatella elegans ATCC 700633.</title>
        <authorList>
            <consortium name="The Broad Institute Genome Sequencing Platform"/>
            <consortium name="The Broad Institute Genome Sequencing Center for Infectious Disease"/>
            <person name="Earl A."/>
            <person name="Ward D."/>
            <person name="Feldgarden M."/>
            <person name="Gevers D."/>
            <person name="Sibley C.D."/>
            <person name="Field T.R."/>
            <person name="Grinwis M."/>
            <person name="Eshaghurshan C.S."/>
            <person name="Surette M.G."/>
            <person name="Young S.K."/>
            <person name="Zeng Q."/>
            <person name="Gargeya S."/>
            <person name="Fitzgerald M."/>
            <person name="Haas B."/>
            <person name="Abouelleil A."/>
            <person name="Alvarado L."/>
            <person name="Arachchi H.M."/>
            <person name="Berlin A."/>
            <person name="Brown A."/>
            <person name="Chapman S.B."/>
            <person name="Chen Z."/>
            <person name="Dunbar C."/>
            <person name="Freedman E."/>
            <person name="Gearin G."/>
            <person name="Goldberg J."/>
            <person name="Griggs A."/>
            <person name="Gujja S."/>
            <person name="Heiman D."/>
            <person name="Howarth C."/>
            <person name="Larson L."/>
            <person name="Lui A."/>
            <person name="MacDonald P.J.P."/>
            <person name="Montmayeur A."/>
            <person name="Murphy C."/>
            <person name="Neiman D."/>
            <person name="Pearson M."/>
            <person name="Priest M."/>
            <person name="Roberts A."/>
            <person name="Saif S."/>
            <person name="Shea T."/>
            <person name="Shenoy N."/>
            <person name="Sisk P."/>
            <person name="Stolte C."/>
            <person name="Sykes S."/>
            <person name="Wortman J."/>
            <person name="Nusbaum C."/>
            <person name="Birren B."/>
        </authorList>
    </citation>
    <scope>NUCLEOTIDE SEQUENCE [LARGE SCALE GENOMIC DNA]</scope>
    <source>
        <strain evidence="1">ATCC 700633</strain>
    </source>
</reference>
<comment type="caution">
    <text evidence="1">The sequence shown here is derived from an EMBL/GenBank/DDBJ whole genome shotgun (WGS) entry which is preliminary data.</text>
</comment>
<dbReference type="HOGENOM" id="CLU_156481_0_0_9"/>
<organism evidence="1 2">
    <name type="scientific">Granulicatella elegans ATCC 700633</name>
    <dbReference type="NCBI Taxonomy" id="626369"/>
    <lineage>
        <taxon>Bacteria</taxon>
        <taxon>Bacillati</taxon>
        <taxon>Bacillota</taxon>
        <taxon>Bacilli</taxon>
        <taxon>Lactobacillales</taxon>
        <taxon>Carnobacteriaceae</taxon>
        <taxon>Granulicatella</taxon>
    </lineage>
</organism>
<dbReference type="Proteomes" id="UP000002939">
    <property type="component" value="Unassembled WGS sequence"/>
</dbReference>
<dbReference type="EMBL" id="ACRF02000016">
    <property type="protein sequence ID" value="EEW92943.1"/>
    <property type="molecule type" value="Genomic_DNA"/>
</dbReference>
<evidence type="ECO:0008006" key="3">
    <source>
        <dbReference type="Google" id="ProtNLM"/>
    </source>
</evidence>
<reference evidence="1" key="1">
    <citation type="submission" date="2009-09" db="EMBL/GenBank/DDBJ databases">
        <authorList>
            <consortium name="The Broad Institute Genome Sequencing Platform"/>
            <person name="Ward D."/>
            <person name="Feldgarden M."/>
            <person name="Earl A."/>
            <person name="Young S.K."/>
            <person name="Zeng Q."/>
            <person name="Koehrsen M."/>
            <person name="Alvarado L."/>
            <person name="Berlin A."/>
            <person name="Bochicchio J."/>
            <person name="Borenstein D."/>
            <person name="Chapman S.B."/>
            <person name="Chen Z."/>
            <person name="Engels R."/>
            <person name="Freedman E."/>
            <person name="Gellesch M."/>
            <person name="Goldberg J."/>
            <person name="Griggs A."/>
            <person name="Gujja S."/>
            <person name="Heilman E."/>
            <person name="Heiman D."/>
            <person name="Hepburn T."/>
            <person name="Howarth C."/>
            <person name="Jen D."/>
            <person name="Larson L."/>
            <person name="Lewis B."/>
            <person name="Mehta T."/>
            <person name="Park D."/>
            <person name="Pearson M."/>
            <person name="Roberts A."/>
            <person name="Saif S."/>
            <person name="Shea T."/>
            <person name="Shenoy N."/>
            <person name="Sisk P."/>
            <person name="Stolte C."/>
            <person name="Sykes S."/>
            <person name="Thomson T."/>
            <person name="Walk T."/>
            <person name="White J."/>
            <person name="Yandava C."/>
            <person name="Sibley C.D."/>
            <person name="Field T.R."/>
            <person name="Grinwis M."/>
            <person name="Eshaghurshan C.S."/>
            <person name="Surette M.G."/>
            <person name="Haas B."/>
            <person name="Nusbaum C."/>
            <person name="Birren B."/>
        </authorList>
    </citation>
    <scope>NUCLEOTIDE SEQUENCE [LARGE SCALE GENOMIC DNA]</scope>
    <source>
        <strain evidence="1">ATCC 700633</strain>
    </source>
</reference>
<dbReference type="AlphaFoldDB" id="D0BLS8"/>
<dbReference type="InterPro" id="IPR011204">
    <property type="entry name" value="Virulence_RhuM-like"/>
</dbReference>
<evidence type="ECO:0000313" key="1">
    <source>
        <dbReference type="EMBL" id="EEW92943.1"/>
    </source>
</evidence>
<dbReference type="PANTHER" id="PTHR35810:SF1">
    <property type="entry name" value="CYTOPLASMIC PROTEIN"/>
    <property type="match status" value="1"/>
</dbReference>
<keyword evidence="2" id="KW-1185">Reference proteome</keyword>